<reference evidence="8 9" key="1">
    <citation type="submission" date="2020-10" db="EMBL/GenBank/DDBJ databases">
        <title>Genome sequencing of Massilia sp. LPB0304.</title>
        <authorList>
            <person name="Kim J."/>
        </authorList>
    </citation>
    <scope>NUCLEOTIDE SEQUENCE [LARGE SCALE GENOMIC DNA]</scope>
    <source>
        <strain evidence="8 9">LPB0304</strain>
    </source>
</reference>
<feature type="transmembrane region" description="Helical" evidence="6">
    <location>
        <begin position="416"/>
        <end position="435"/>
    </location>
</feature>
<dbReference type="Pfam" id="PF07690">
    <property type="entry name" value="MFS_1"/>
    <property type="match status" value="1"/>
</dbReference>
<gene>
    <name evidence="8" type="ORF">LPB04_15885</name>
</gene>
<feature type="transmembrane region" description="Helical" evidence="6">
    <location>
        <begin position="260"/>
        <end position="285"/>
    </location>
</feature>
<proteinExistence type="predicted"/>
<feature type="transmembrane region" description="Helical" evidence="6">
    <location>
        <begin position="69"/>
        <end position="89"/>
    </location>
</feature>
<evidence type="ECO:0000256" key="2">
    <source>
        <dbReference type="ARBA" id="ARBA00022448"/>
    </source>
</evidence>
<evidence type="ECO:0000256" key="6">
    <source>
        <dbReference type="SAM" id="Phobius"/>
    </source>
</evidence>
<dbReference type="InterPro" id="IPR036259">
    <property type="entry name" value="MFS_trans_sf"/>
</dbReference>
<organism evidence="8 9">
    <name type="scientific">Massilia litorea</name>
    <dbReference type="NCBI Taxonomy" id="2769491"/>
    <lineage>
        <taxon>Bacteria</taxon>
        <taxon>Pseudomonadati</taxon>
        <taxon>Pseudomonadota</taxon>
        <taxon>Betaproteobacteria</taxon>
        <taxon>Burkholderiales</taxon>
        <taxon>Oxalobacteraceae</taxon>
        <taxon>Telluria group</taxon>
        <taxon>Massilia</taxon>
    </lineage>
</organism>
<evidence type="ECO:0000259" key="7">
    <source>
        <dbReference type="PROSITE" id="PS50850"/>
    </source>
</evidence>
<keyword evidence="4 6" id="KW-1133">Transmembrane helix</keyword>
<feature type="transmembrane region" description="Helical" evidence="6">
    <location>
        <begin position="31"/>
        <end position="49"/>
    </location>
</feature>
<evidence type="ECO:0000313" key="9">
    <source>
        <dbReference type="Proteomes" id="UP000593875"/>
    </source>
</evidence>
<accession>A0A7L9U2C8</accession>
<keyword evidence="2" id="KW-0813">Transport</keyword>
<dbReference type="PANTHER" id="PTHR43791">
    <property type="entry name" value="PERMEASE-RELATED"/>
    <property type="match status" value="1"/>
</dbReference>
<dbReference type="InterPro" id="IPR011701">
    <property type="entry name" value="MFS"/>
</dbReference>
<feature type="domain" description="Major facilitator superfamily (MFS) profile" evidence="7">
    <location>
        <begin position="35"/>
        <end position="440"/>
    </location>
</feature>
<dbReference type="GO" id="GO:0005886">
    <property type="term" value="C:plasma membrane"/>
    <property type="evidence" value="ECO:0007669"/>
    <property type="project" value="TreeGrafter"/>
</dbReference>
<feature type="transmembrane region" description="Helical" evidence="6">
    <location>
        <begin position="125"/>
        <end position="147"/>
    </location>
</feature>
<dbReference type="PANTHER" id="PTHR43791:SF36">
    <property type="entry name" value="TRANSPORTER, PUTATIVE (AFU_ORTHOLOGUE AFUA_6G08340)-RELATED"/>
    <property type="match status" value="1"/>
</dbReference>
<feature type="transmembrane region" description="Helical" evidence="6">
    <location>
        <begin position="351"/>
        <end position="372"/>
    </location>
</feature>
<dbReference type="KEGG" id="mlir:LPB04_15885"/>
<comment type="subcellular location">
    <subcellularLocation>
        <location evidence="1">Membrane</location>
        <topology evidence="1">Multi-pass membrane protein</topology>
    </subcellularLocation>
</comment>
<feature type="transmembrane region" description="Helical" evidence="6">
    <location>
        <begin position="291"/>
        <end position="314"/>
    </location>
</feature>
<evidence type="ECO:0000256" key="5">
    <source>
        <dbReference type="ARBA" id="ARBA00023136"/>
    </source>
</evidence>
<dbReference type="FunFam" id="1.20.1250.20:FF:000018">
    <property type="entry name" value="MFS transporter permease"/>
    <property type="match status" value="1"/>
</dbReference>
<protein>
    <submittedName>
        <fullName evidence="8">MFS transporter</fullName>
    </submittedName>
</protein>
<feature type="transmembrane region" description="Helical" evidence="6">
    <location>
        <begin position="194"/>
        <end position="216"/>
    </location>
</feature>
<dbReference type="EMBL" id="CP062941">
    <property type="protein sequence ID" value="QOL48442.1"/>
    <property type="molecule type" value="Genomic_DNA"/>
</dbReference>
<evidence type="ECO:0000256" key="3">
    <source>
        <dbReference type="ARBA" id="ARBA00022692"/>
    </source>
</evidence>
<dbReference type="Gene3D" id="1.20.1250.20">
    <property type="entry name" value="MFS general substrate transporter like domains"/>
    <property type="match status" value="2"/>
</dbReference>
<evidence type="ECO:0000256" key="4">
    <source>
        <dbReference type="ARBA" id="ARBA00022989"/>
    </source>
</evidence>
<feature type="transmembrane region" description="Helical" evidence="6">
    <location>
        <begin position="384"/>
        <end position="404"/>
    </location>
</feature>
<dbReference type="Proteomes" id="UP000593875">
    <property type="component" value="Chromosome"/>
</dbReference>
<dbReference type="SUPFAM" id="SSF103473">
    <property type="entry name" value="MFS general substrate transporter"/>
    <property type="match status" value="1"/>
</dbReference>
<keyword evidence="3 6" id="KW-0812">Transmembrane</keyword>
<sequence length="442" mass="47282">MKSHSVLSTAGAVADSSAPALDIETRAYAKVMRRLVPFLMLCYLGAYLDRVNVGFAKLQMLSDLGWSDTVYGLGAGVFFIGYFLFEVPSNMVLHRFGARRWLARIMITWAMISASFSVVESPTAFYVLRFLLGVAEAGFAPGVILYITYWFPSARRAKVMAIFFMAIPLASIVGAPLSGWVMASFSGLHGLAGWQWLFALEAVPSLLLGIAILFYLDDSIGAAKWLTPDEKAVLQRNIAKEEDGKVAHHSVKDFFADRRLWLLTAIYFCIVMGQYGITFWLPAILRNAGVAGVGTVGLLAAIPYAVALLCLPLVGRSSDRTLARRLHCGVPMLVAAAALFALPFTDGVTTALALLSAAAAGAICGTSQFWALPTAFLGGMTAAAGIATINCIANLAGFFSPSLVGWLNDFTGKQGAGLWLTAGALLLGACMLALVPRQVVDR</sequence>
<dbReference type="RefSeq" id="WP_193685485.1">
    <property type="nucleotide sequence ID" value="NZ_CP062941.1"/>
</dbReference>
<dbReference type="AlphaFoldDB" id="A0A7L9U2C8"/>
<evidence type="ECO:0000313" key="8">
    <source>
        <dbReference type="EMBL" id="QOL48442.1"/>
    </source>
</evidence>
<feature type="transmembrane region" description="Helical" evidence="6">
    <location>
        <begin position="159"/>
        <end position="182"/>
    </location>
</feature>
<feature type="transmembrane region" description="Helical" evidence="6">
    <location>
        <begin position="326"/>
        <end position="345"/>
    </location>
</feature>
<dbReference type="InterPro" id="IPR020846">
    <property type="entry name" value="MFS_dom"/>
</dbReference>
<evidence type="ECO:0000256" key="1">
    <source>
        <dbReference type="ARBA" id="ARBA00004141"/>
    </source>
</evidence>
<feature type="transmembrane region" description="Helical" evidence="6">
    <location>
        <begin position="101"/>
        <end position="119"/>
    </location>
</feature>
<keyword evidence="9" id="KW-1185">Reference proteome</keyword>
<dbReference type="PROSITE" id="PS50850">
    <property type="entry name" value="MFS"/>
    <property type="match status" value="1"/>
</dbReference>
<dbReference type="GO" id="GO:0022857">
    <property type="term" value="F:transmembrane transporter activity"/>
    <property type="evidence" value="ECO:0007669"/>
    <property type="project" value="InterPro"/>
</dbReference>
<dbReference type="CDD" id="cd17319">
    <property type="entry name" value="MFS_ExuT_GudP_like"/>
    <property type="match status" value="1"/>
</dbReference>
<name>A0A7L9U2C8_9BURK</name>
<keyword evidence="5 6" id="KW-0472">Membrane</keyword>